<name>A0AB35BW45_9GAMM</name>
<evidence type="ECO:0000256" key="1">
    <source>
        <dbReference type="ARBA" id="ARBA00004496"/>
    </source>
</evidence>
<evidence type="ECO:0000256" key="6">
    <source>
        <dbReference type="ARBA" id="ARBA00022605"/>
    </source>
</evidence>
<keyword evidence="7" id="KW-0805">Transcription regulation</keyword>
<dbReference type="GO" id="GO:0000976">
    <property type="term" value="F:transcription cis-regulatory region binding"/>
    <property type="evidence" value="ECO:0007669"/>
    <property type="project" value="TreeGrafter"/>
</dbReference>
<dbReference type="PANTHER" id="PTHR30126">
    <property type="entry name" value="HTH-TYPE TRANSCRIPTIONAL REGULATOR"/>
    <property type="match status" value="1"/>
</dbReference>
<dbReference type="GO" id="GO:0009086">
    <property type="term" value="P:methionine biosynthetic process"/>
    <property type="evidence" value="ECO:0007669"/>
    <property type="project" value="UniProtKB-KW"/>
</dbReference>
<dbReference type="RefSeq" id="WP_008314503.1">
    <property type="nucleotide sequence ID" value="NZ_JAGIBS010000001.1"/>
</dbReference>
<dbReference type="Gene3D" id="3.40.190.10">
    <property type="entry name" value="Periplasmic binding protein-like II"/>
    <property type="match status" value="1"/>
</dbReference>
<dbReference type="InterPro" id="IPR037406">
    <property type="entry name" value="MetR_PBP2"/>
</dbReference>
<dbReference type="InterPro" id="IPR036390">
    <property type="entry name" value="WH_DNA-bd_sf"/>
</dbReference>
<sequence>MIERIHLAIFRAIDREGSLTGAAKSLNLTQSALSHTIKKLEHLVGTELWVKDGRTLRLTEAGQYLQDQANRLLPQLERVDHNLKGYARHELGTLHIGMECHPCYQWLLSIVDPFLHAYPGVDIDVKQRFKFGGLAAIFNHDIDLLITPDPINMANIIFEPVFEYELVLVVHQDHPLVNSPFAKPSDLLTETLFTYPVEKARLDVFNQFLLPAACIPKVHKPLEDTEIILQMVATQRGVTTMPRWLIDRYQKKFPIRPVRLGEGGIFKNIHVGYRELDQHNAHVRRFIELARAAPR</sequence>
<dbReference type="PROSITE" id="PS50931">
    <property type="entry name" value="HTH_LYSR"/>
    <property type="match status" value="1"/>
</dbReference>
<accession>A0AB35BW45</accession>
<keyword evidence="6" id="KW-0028">Amino-acid biosynthesis</keyword>
<dbReference type="AlphaFoldDB" id="A0AB35BW45"/>
<comment type="similarity">
    <text evidence="2">Belongs to the LysR transcriptional regulatory family.</text>
</comment>
<evidence type="ECO:0000256" key="5">
    <source>
        <dbReference type="ARBA" id="ARBA00022491"/>
    </source>
</evidence>
<proteinExistence type="inferred from homology"/>
<evidence type="ECO:0000256" key="2">
    <source>
        <dbReference type="ARBA" id="ARBA00009437"/>
    </source>
</evidence>
<keyword evidence="5" id="KW-0678">Repressor</keyword>
<keyword evidence="9" id="KW-0010">Activator</keyword>
<keyword evidence="11" id="KW-0486">Methionine biosynthesis</keyword>
<reference evidence="13" key="1">
    <citation type="submission" date="2021-03" db="EMBL/GenBank/DDBJ databases">
        <title>Identification and antibiotic profiling of Wohlfahrtiimonas chitiniclastica, an underestimated human pathogen.</title>
        <authorList>
            <person name="Kopf A."/>
            <person name="Bunk B."/>
            <person name="Coldewey S."/>
            <person name="Gunzer F."/>
            <person name="Riedel T."/>
            <person name="Schroettner P."/>
        </authorList>
    </citation>
    <scope>NUCLEOTIDE SEQUENCE</scope>
    <source>
        <strain evidence="13">DSM 100917</strain>
    </source>
</reference>
<comment type="caution">
    <text evidence="13">The sequence shown here is derived from an EMBL/GenBank/DDBJ whole genome shotgun (WGS) entry which is preliminary data.</text>
</comment>
<dbReference type="CDD" id="cd08441">
    <property type="entry name" value="PBP2_MetR"/>
    <property type="match status" value="1"/>
</dbReference>
<dbReference type="GO" id="GO:0005737">
    <property type="term" value="C:cytoplasm"/>
    <property type="evidence" value="ECO:0007669"/>
    <property type="project" value="UniProtKB-SubCell"/>
</dbReference>
<dbReference type="Pfam" id="PF03466">
    <property type="entry name" value="LysR_substrate"/>
    <property type="match status" value="1"/>
</dbReference>
<dbReference type="PRINTS" id="PR00039">
    <property type="entry name" value="HTHLYSR"/>
</dbReference>
<comment type="subcellular location">
    <subcellularLocation>
        <location evidence="1">Cytoplasm</location>
    </subcellularLocation>
</comment>
<dbReference type="InterPro" id="IPR000847">
    <property type="entry name" value="LysR_HTH_N"/>
</dbReference>
<dbReference type="InterPro" id="IPR005119">
    <property type="entry name" value="LysR_subst-bd"/>
</dbReference>
<evidence type="ECO:0000313" key="13">
    <source>
        <dbReference type="EMBL" id="MBS7823959.1"/>
    </source>
</evidence>
<protein>
    <recommendedName>
        <fullName evidence="3">HTH-type transcriptional regulator MetR</fullName>
    </recommendedName>
</protein>
<evidence type="ECO:0000256" key="8">
    <source>
        <dbReference type="ARBA" id="ARBA00023125"/>
    </source>
</evidence>
<gene>
    <name evidence="13" type="ORF">J7561_01920</name>
</gene>
<dbReference type="PANTHER" id="PTHR30126:SF25">
    <property type="entry name" value="HTH-TYPE TRANSCRIPTIONAL REGULATOR METR"/>
    <property type="match status" value="1"/>
</dbReference>
<dbReference type="SUPFAM" id="SSF53850">
    <property type="entry name" value="Periplasmic binding protein-like II"/>
    <property type="match status" value="1"/>
</dbReference>
<evidence type="ECO:0000256" key="9">
    <source>
        <dbReference type="ARBA" id="ARBA00023159"/>
    </source>
</evidence>
<dbReference type="Gene3D" id="1.10.10.10">
    <property type="entry name" value="Winged helix-like DNA-binding domain superfamily/Winged helix DNA-binding domain"/>
    <property type="match status" value="1"/>
</dbReference>
<keyword evidence="10" id="KW-0804">Transcription</keyword>
<dbReference type="SUPFAM" id="SSF46785">
    <property type="entry name" value="Winged helix' DNA-binding domain"/>
    <property type="match status" value="1"/>
</dbReference>
<evidence type="ECO:0000256" key="10">
    <source>
        <dbReference type="ARBA" id="ARBA00023163"/>
    </source>
</evidence>
<dbReference type="GeneID" id="58262966"/>
<dbReference type="InterPro" id="IPR036388">
    <property type="entry name" value="WH-like_DNA-bd_sf"/>
</dbReference>
<keyword evidence="4" id="KW-0963">Cytoplasm</keyword>
<organism evidence="13 14">
    <name type="scientific">Wohlfahrtiimonas chitiniclastica</name>
    <dbReference type="NCBI Taxonomy" id="400946"/>
    <lineage>
        <taxon>Bacteria</taxon>
        <taxon>Pseudomonadati</taxon>
        <taxon>Pseudomonadota</taxon>
        <taxon>Gammaproteobacteria</taxon>
        <taxon>Cardiobacteriales</taxon>
        <taxon>Ignatzschineriaceae</taxon>
        <taxon>Wohlfahrtiimonas</taxon>
    </lineage>
</organism>
<evidence type="ECO:0000259" key="12">
    <source>
        <dbReference type="PROSITE" id="PS50931"/>
    </source>
</evidence>
<keyword evidence="8" id="KW-0238">DNA-binding</keyword>
<feature type="domain" description="HTH lysR-type" evidence="12">
    <location>
        <begin position="1"/>
        <end position="59"/>
    </location>
</feature>
<evidence type="ECO:0000256" key="11">
    <source>
        <dbReference type="ARBA" id="ARBA00023167"/>
    </source>
</evidence>
<dbReference type="GO" id="GO:0003700">
    <property type="term" value="F:DNA-binding transcription factor activity"/>
    <property type="evidence" value="ECO:0007669"/>
    <property type="project" value="InterPro"/>
</dbReference>
<evidence type="ECO:0000256" key="7">
    <source>
        <dbReference type="ARBA" id="ARBA00023015"/>
    </source>
</evidence>
<evidence type="ECO:0000256" key="4">
    <source>
        <dbReference type="ARBA" id="ARBA00022490"/>
    </source>
</evidence>
<dbReference type="Pfam" id="PF00126">
    <property type="entry name" value="HTH_1"/>
    <property type="match status" value="1"/>
</dbReference>
<evidence type="ECO:0000313" key="14">
    <source>
        <dbReference type="Proteomes" id="UP000680020"/>
    </source>
</evidence>
<dbReference type="EMBL" id="JAGIBU010000001">
    <property type="protein sequence ID" value="MBS7823959.1"/>
    <property type="molecule type" value="Genomic_DNA"/>
</dbReference>
<dbReference type="Proteomes" id="UP000680020">
    <property type="component" value="Unassembled WGS sequence"/>
</dbReference>
<evidence type="ECO:0000256" key="3">
    <source>
        <dbReference type="ARBA" id="ARBA00019365"/>
    </source>
</evidence>